<dbReference type="Gene3D" id="2.10.25.10">
    <property type="entry name" value="Laminin"/>
    <property type="match status" value="1"/>
</dbReference>
<protein>
    <recommendedName>
        <fullName evidence="2">TIL domain-containing protein</fullName>
    </recommendedName>
</protein>
<name>A0A0Q9X8W2_DROMO</name>
<dbReference type="AlphaFoldDB" id="A0A0Q9X8W2"/>
<keyword evidence="4" id="KW-1185">Reference proteome</keyword>
<dbReference type="CDD" id="cd19941">
    <property type="entry name" value="TIL"/>
    <property type="match status" value="1"/>
</dbReference>
<evidence type="ECO:0000256" key="1">
    <source>
        <dbReference type="SAM" id="SignalP"/>
    </source>
</evidence>
<dbReference type="InterPro" id="IPR036084">
    <property type="entry name" value="Ser_inhib-like_sf"/>
</dbReference>
<dbReference type="OrthoDB" id="6236007at2759"/>
<dbReference type="SUPFAM" id="SSF57567">
    <property type="entry name" value="Serine protease inhibitors"/>
    <property type="match status" value="1"/>
</dbReference>
<dbReference type="EMBL" id="CH933808">
    <property type="protein sequence ID" value="KRG04875.1"/>
    <property type="molecule type" value="Genomic_DNA"/>
</dbReference>
<accession>A0A0Q9X8W2</accession>
<dbReference type="Pfam" id="PF01826">
    <property type="entry name" value="TIL"/>
    <property type="match status" value="1"/>
</dbReference>
<feature type="signal peptide" evidence="1">
    <location>
        <begin position="1"/>
        <end position="25"/>
    </location>
</feature>
<feature type="domain" description="TIL" evidence="2">
    <location>
        <begin position="35"/>
        <end position="92"/>
    </location>
</feature>
<sequence length="97" mass="10288">MRLAAGNSCVLWKVALLLTLCGVAAAHMEGLLGVCSSTTVPVDCVPGCQLICTSILIIRRCIALECRRGCVCPPGSVRKGSIEGVCIKRSACRRWVL</sequence>
<reference evidence="3 4" key="1">
    <citation type="journal article" date="2007" name="Nature">
        <title>Evolution of genes and genomes on the Drosophila phylogeny.</title>
        <authorList>
            <consortium name="Drosophila 12 Genomes Consortium"/>
            <person name="Clark A.G."/>
            <person name="Eisen M.B."/>
            <person name="Smith D.R."/>
            <person name="Bergman C.M."/>
            <person name="Oliver B."/>
            <person name="Markow T.A."/>
            <person name="Kaufman T.C."/>
            <person name="Kellis M."/>
            <person name="Gelbart W."/>
            <person name="Iyer V.N."/>
            <person name="Pollard D.A."/>
            <person name="Sackton T.B."/>
            <person name="Larracuente A.M."/>
            <person name="Singh N.D."/>
            <person name="Abad J.P."/>
            <person name="Abt D.N."/>
            <person name="Adryan B."/>
            <person name="Aguade M."/>
            <person name="Akashi H."/>
            <person name="Anderson W.W."/>
            <person name="Aquadro C.F."/>
            <person name="Ardell D.H."/>
            <person name="Arguello R."/>
            <person name="Artieri C.G."/>
            <person name="Barbash D.A."/>
            <person name="Barker D."/>
            <person name="Barsanti P."/>
            <person name="Batterham P."/>
            <person name="Batzoglou S."/>
            <person name="Begun D."/>
            <person name="Bhutkar A."/>
            <person name="Blanco E."/>
            <person name="Bosak S.A."/>
            <person name="Bradley R.K."/>
            <person name="Brand A.D."/>
            <person name="Brent M.R."/>
            <person name="Brooks A.N."/>
            <person name="Brown R.H."/>
            <person name="Butlin R.K."/>
            <person name="Caggese C."/>
            <person name="Calvi B.R."/>
            <person name="Bernardo de Carvalho A."/>
            <person name="Caspi A."/>
            <person name="Castrezana S."/>
            <person name="Celniker S.E."/>
            <person name="Chang J.L."/>
            <person name="Chapple C."/>
            <person name="Chatterji S."/>
            <person name="Chinwalla A."/>
            <person name="Civetta A."/>
            <person name="Clifton S.W."/>
            <person name="Comeron J.M."/>
            <person name="Costello J.C."/>
            <person name="Coyne J.A."/>
            <person name="Daub J."/>
            <person name="David R.G."/>
            <person name="Delcher A.L."/>
            <person name="Delehaunty K."/>
            <person name="Do C.B."/>
            <person name="Ebling H."/>
            <person name="Edwards K."/>
            <person name="Eickbush T."/>
            <person name="Evans J.D."/>
            <person name="Filipski A."/>
            <person name="Findeiss S."/>
            <person name="Freyhult E."/>
            <person name="Fulton L."/>
            <person name="Fulton R."/>
            <person name="Garcia A.C."/>
            <person name="Gardiner A."/>
            <person name="Garfield D.A."/>
            <person name="Garvin B.E."/>
            <person name="Gibson G."/>
            <person name="Gilbert D."/>
            <person name="Gnerre S."/>
            <person name="Godfrey J."/>
            <person name="Good R."/>
            <person name="Gotea V."/>
            <person name="Gravely B."/>
            <person name="Greenberg A.J."/>
            <person name="Griffiths-Jones S."/>
            <person name="Gross S."/>
            <person name="Guigo R."/>
            <person name="Gustafson E.A."/>
            <person name="Haerty W."/>
            <person name="Hahn M.W."/>
            <person name="Halligan D.L."/>
            <person name="Halpern A.L."/>
            <person name="Halter G.M."/>
            <person name="Han M.V."/>
            <person name="Heger A."/>
            <person name="Hillier L."/>
            <person name="Hinrichs A.S."/>
            <person name="Holmes I."/>
            <person name="Hoskins R.A."/>
            <person name="Hubisz M.J."/>
            <person name="Hultmark D."/>
            <person name="Huntley M.A."/>
            <person name="Jaffe D.B."/>
            <person name="Jagadeeshan S."/>
            <person name="Jeck W.R."/>
            <person name="Johnson J."/>
            <person name="Jones C.D."/>
            <person name="Jordan W.C."/>
            <person name="Karpen G.H."/>
            <person name="Kataoka E."/>
            <person name="Keightley P.D."/>
            <person name="Kheradpour P."/>
            <person name="Kirkness E.F."/>
            <person name="Koerich L.B."/>
            <person name="Kristiansen K."/>
            <person name="Kudrna D."/>
            <person name="Kulathinal R.J."/>
            <person name="Kumar S."/>
            <person name="Kwok R."/>
            <person name="Lander E."/>
            <person name="Langley C.H."/>
            <person name="Lapoint R."/>
            <person name="Lazzaro B.P."/>
            <person name="Lee S.J."/>
            <person name="Levesque L."/>
            <person name="Li R."/>
            <person name="Lin C.F."/>
            <person name="Lin M.F."/>
            <person name="Lindblad-Toh K."/>
            <person name="Llopart A."/>
            <person name="Long M."/>
            <person name="Low L."/>
            <person name="Lozovsky E."/>
            <person name="Lu J."/>
            <person name="Luo M."/>
            <person name="Machado C.A."/>
            <person name="Makalowski W."/>
            <person name="Marzo M."/>
            <person name="Matsuda M."/>
            <person name="Matzkin L."/>
            <person name="McAllister B."/>
            <person name="McBride C.S."/>
            <person name="McKernan B."/>
            <person name="McKernan K."/>
            <person name="Mendez-Lago M."/>
            <person name="Minx P."/>
            <person name="Mollenhauer M.U."/>
            <person name="Montooth K."/>
            <person name="Mount S.M."/>
            <person name="Mu X."/>
            <person name="Myers E."/>
            <person name="Negre B."/>
            <person name="Newfeld S."/>
            <person name="Nielsen R."/>
            <person name="Noor M.A."/>
            <person name="O'Grady P."/>
            <person name="Pachter L."/>
            <person name="Papaceit M."/>
            <person name="Parisi M.J."/>
            <person name="Parisi M."/>
            <person name="Parts L."/>
            <person name="Pedersen J.S."/>
            <person name="Pesole G."/>
            <person name="Phillippy A.M."/>
            <person name="Ponting C.P."/>
            <person name="Pop M."/>
            <person name="Porcelli D."/>
            <person name="Powell J.R."/>
            <person name="Prohaska S."/>
            <person name="Pruitt K."/>
            <person name="Puig M."/>
            <person name="Quesneville H."/>
            <person name="Ram K.R."/>
            <person name="Rand D."/>
            <person name="Rasmussen M.D."/>
            <person name="Reed L.K."/>
            <person name="Reenan R."/>
            <person name="Reily A."/>
            <person name="Remington K.A."/>
            <person name="Rieger T.T."/>
            <person name="Ritchie M.G."/>
            <person name="Robin C."/>
            <person name="Rogers Y.H."/>
            <person name="Rohde C."/>
            <person name="Rozas J."/>
            <person name="Rubenfield M.J."/>
            <person name="Ruiz A."/>
            <person name="Russo S."/>
            <person name="Salzberg S.L."/>
            <person name="Sanchez-Gracia A."/>
            <person name="Saranga D.J."/>
            <person name="Sato H."/>
            <person name="Schaeffer S.W."/>
            <person name="Schatz M.C."/>
            <person name="Schlenke T."/>
            <person name="Schwartz R."/>
            <person name="Segarra C."/>
            <person name="Singh R.S."/>
            <person name="Sirot L."/>
            <person name="Sirota M."/>
            <person name="Sisneros N.B."/>
            <person name="Smith C.D."/>
            <person name="Smith T.F."/>
            <person name="Spieth J."/>
            <person name="Stage D.E."/>
            <person name="Stark A."/>
            <person name="Stephan W."/>
            <person name="Strausberg R.L."/>
            <person name="Strempel S."/>
            <person name="Sturgill D."/>
            <person name="Sutton G."/>
            <person name="Sutton G.G."/>
            <person name="Tao W."/>
            <person name="Teichmann S."/>
            <person name="Tobari Y.N."/>
            <person name="Tomimura Y."/>
            <person name="Tsolas J.M."/>
            <person name="Valente V.L."/>
            <person name="Venter E."/>
            <person name="Venter J.C."/>
            <person name="Vicario S."/>
            <person name="Vieira F.G."/>
            <person name="Vilella A.J."/>
            <person name="Villasante A."/>
            <person name="Walenz B."/>
            <person name="Wang J."/>
            <person name="Wasserman M."/>
            <person name="Watts T."/>
            <person name="Wilson D."/>
            <person name="Wilson R.K."/>
            <person name="Wing R.A."/>
            <person name="Wolfner M.F."/>
            <person name="Wong A."/>
            <person name="Wong G.K."/>
            <person name="Wu C.I."/>
            <person name="Wu G."/>
            <person name="Yamamoto D."/>
            <person name="Yang H.P."/>
            <person name="Yang S.P."/>
            <person name="Yorke J.A."/>
            <person name="Yoshida K."/>
            <person name="Zdobnov E."/>
            <person name="Zhang P."/>
            <person name="Zhang Y."/>
            <person name="Zimin A.V."/>
            <person name="Baldwin J."/>
            <person name="Abdouelleil A."/>
            <person name="Abdulkadir J."/>
            <person name="Abebe A."/>
            <person name="Abera B."/>
            <person name="Abreu J."/>
            <person name="Acer S.C."/>
            <person name="Aftuck L."/>
            <person name="Alexander A."/>
            <person name="An P."/>
            <person name="Anderson E."/>
            <person name="Anderson S."/>
            <person name="Arachi H."/>
            <person name="Azer M."/>
            <person name="Bachantsang P."/>
            <person name="Barry A."/>
            <person name="Bayul T."/>
            <person name="Berlin A."/>
            <person name="Bessette D."/>
            <person name="Bloom T."/>
            <person name="Blye J."/>
            <person name="Boguslavskiy L."/>
            <person name="Bonnet C."/>
            <person name="Boukhgalter B."/>
            <person name="Bourzgui I."/>
            <person name="Brown A."/>
            <person name="Cahill P."/>
            <person name="Channer S."/>
            <person name="Cheshatsang Y."/>
            <person name="Chuda L."/>
            <person name="Citroen M."/>
            <person name="Collymore A."/>
            <person name="Cooke P."/>
            <person name="Costello M."/>
            <person name="D'Aco K."/>
            <person name="Daza R."/>
            <person name="De Haan G."/>
            <person name="DeGray S."/>
            <person name="DeMaso C."/>
            <person name="Dhargay N."/>
            <person name="Dooley K."/>
            <person name="Dooley E."/>
            <person name="Doricent M."/>
            <person name="Dorje P."/>
            <person name="Dorjee K."/>
            <person name="Dupes A."/>
            <person name="Elong R."/>
            <person name="Falk J."/>
            <person name="Farina A."/>
            <person name="Faro S."/>
            <person name="Ferguson D."/>
            <person name="Fisher S."/>
            <person name="Foley C.D."/>
            <person name="Franke A."/>
            <person name="Friedrich D."/>
            <person name="Gadbois L."/>
            <person name="Gearin G."/>
            <person name="Gearin C.R."/>
            <person name="Giannoukos G."/>
            <person name="Goode T."/>
            <person name="Graham J."/>
            <person name="Grandbois E."/>
            <person name="Grewal S."/>
            <person name="Gyaltsen K."/>
            <person name="Hafez N."/>
            <person name="Hagos B."/>
            <person name="Hall J."/>
            <person name="Henson C."/>
            <person name="Hollinger A."/>
            <person name="Honan T."/>
            <person name="Huard M.D."/>
            <person name="Hughes L."/>
            <person name="Hurhula B."/>
            <person name="Husby M.E."/>
            <person name="Kamat A."/>
            <person name="Kanga B."/>
            <person name="Kashin S."/>
            <person name="Khazanovich D."/>
            <person name="Kisner P."/>
            <person name="Lance K."/>
            <person name="Lara M."/>
            <person name="Lee W."/>
            <person name="Lennon N."/>
            <person name="Letendre F."/>
            <person name="LeVine R."/>
            <person name="Lipovsky A."/>
            <person name="Liu X."/>
            <person name="Liu J."/>
            <person name="Liu S."/>
            <person name="Lokyitsang T."/>
            <person name="Lokyitsang Y."/>
            <person name="Lubonja R."/>
            <person name="Lui A."/>
            <person name="MacDonald P."/>
            <person name="Magnisalis V."/>
            <person name="Maru K."/>
            <person name="Matthews C."/>
            <person name="McCusker W."/>
            <person name="McDonough S."/>
            <person name="Mehta T."/>
            <person name="Meldrim J."/>
            <person name="Meneus L."/>
            <person name="Mihai O."/>
            <person name="Mihalev A."/>
            <person name="Mihova T."/>
            <person name="Mittelman R."/>
            <person name="Mlenga V."/>
            <person name="Montmayeur A."/>
            <person name="Mulrain L."/>
            <person name="Navidi A."/>
            <person name="Naylor J."/>
            <person name="Negash T."/>
            <person name="Nguyen T."/>
            <person name="Nguyen N."/>
            <person name="Nicol R."/>
            <person name="Norbu C."/>
            <person name="Norbu N."/>
            <person name="Novod N."/>
            <person name="O'Neill B."/>
            <person name="Osman S."/>
            <person name="Markiewicz E."/>
            <person name="Oyono O.L."/>
            <person name="Patti C."/>
            <person name="Phunkhang P."/>
            <person name="Pierre F."/>
            <person name="Priest M."/>
            <person name="Raghuraman S."/>
            <person name="Rege F."/>
            <person name="Reyes R."/>
            <person name="Rise C."/>
            <person name="Rogov P."/>
            <person name="Ross K."/>
            <person name="Ryan E."/>
            <person name="Settipalli S."/>
            <person name="Shea T."/>
            <person name="Sherpa N."/>
            <person name="Shi L."/>
            <person name="Shih D."/>
            <person name="Sparrow T."/>
            <person name="Spaulding J."/>
            <person name="Stalker J."/>
            <person name="Stange-Thomann N."/>
            <person name="Stavropoulos S."/>
            <person name="Stone C."/>
            <person name="Strader C."/>
            <person name="Tesfaye S."/>
            <person name="Thomson T."/>
            <person name="Thoulutsang Y."/>
            <person name="Thoulutsang D."/>
            <person name="Topham K."/>
            <person name="Topping I."/>
            <person name="Tsamla T."/>
            <person name="Vassiliev H."/>
            <person name="Vo A."/>
            <person name="Wangchuk T."/>
            <person name="Wangdi T."/>
            <person name="Weiand M."/>
            <person name="Wilkinson J."/>
            <person name="Wilson A."/>
            <person name="Yadav S."/>
            <person name="Young G."/>
            <person name="Yu Q."/>
            <person name="Zembek L."/>
            <person name="Zhong D."/>
            <person name="Zimmer A."/>
            <person name="Zwirko Z."/>
            <person name="Jaffe D.B."/>
            <person name="Alvarez P."/>
            <person name="Brockman W."/>
            <person name="Butler J."/>
            <person name="Chin C."/>
            <person name="Gnerre S."/>
            <person name="Grabherr M."/>
            <person name="Kleber M."/>
            <person name="Mauceli E."/>
            <person name="MacCallum I."/>
        </authorList>
    </citation>
    <scope>NUCLEOTIDE SEQUENCE [LARGE SCALE GENOMIC DNA]</scope>
    <source>
        <strain evidence="4">Tucson 15081-1352.22</strain>
    </source>
</reference>
<feature type="chain" id="PRO_5006387647" description="TIL domain-containing protein" evidence="1">
    <location>
        <begin position="26"/>
        <end position="97"/>
    </location>
</feature>
<gene>
    <name evidence="3" type="primary">Dmoj\GI25596</name>
    <name evidence="3" type="ORF">Dmoj_GI25596</name>
</gene>
<dbReference type="InParanoid" id="A0A0Q9X8W2"/>
<evidence type="ECO:0000313" key="4">
    <source>
        <dbReference type="Proteomes" id="UP000009192"/>
    </source>
</evidence>
<dbReference type="SMR" id="A0A0Q9X8W2"/>
<dbReference type="Proteomes" id="UP000009192">
    <property type="component" value="Unassembled WGS sequence"/>
</dbReference>
<dbReference type="InterPro" id="IPR002919">
    <property type="entry name" value="TIL_dom"/>
</dbReference>
<keyword evidence="1" id="KW-0732">Signal</keyword>
<proteinExistence type="predicted"/>
<organism evidence="3 4">
    <name type="scientific">Drosophila mojavensis</name>
    <name type="common">Fruit fly</name>
    <dbReference type="NCBI Taxonomy" id="7230"/>
    <lineage>
        <taxon>Eukaryota</taxon>
        <taxon>Metazoa</taxon>
        <taxon>Ecdysozoa</taxon>
        <taxon>Arthropoda</taxon>
        <taxon>Hexapoda</taxon>
        <taxon>Insecta</taxon>
        <taxon>Pterygota</taxon>
        <taxon>Neoptera</taxon>
        <taxon>Endopterygota</taxon>
        <taxon>Diptera</taxon>
        <taxon>Brachycera</taxon>
        <taxon>Muscomorpha</taxon>
        <taxon>Ephydroidea</taxon>
        <taxon>Drosophilidae</taxon>
        <taxon>Drosophila</taxon>
    </lineage>
</organism>
<dbReference type="KEGG" id="dmo:Dmoj_GI25596"/>
<evidence type="ECO:0000259" key="2">
    <source>
        <dbReference type="Pfam" id="PF01826"/>
    </source>
</evidence>
<evidence type="ECO:0000313" key="3">
    <source>
        <dbReference type="EMBL" id="KRG04875.1"/>
    </source>
</evidence>